<gene>
    <name evidence="2" type="primary">DA1</name>
    <name evidence="2" type="ORF">KSP40_PGU011134</name>
</gene>
<keyword evidence="3" id="KW-1185">Reference proteome</keyword>
<dbReference type="InterPro" id="IPR022087">
    <property type="entry name" value="DA1-like_dom"/>
</dbReference>
<reference evidence="2 3" key="1">
    <citation type="journal article" date="2022" name="Nat. Plants">
        <title>Genomes of leafy and leafless Platanthera orchids illuminate the evolution of mycoheterotrophy.</title>
        <authorList>
            <person name="Li M.H."/>
            <person name="Liu K.W."/>
            <person name="Li Z."/>
            <person name="Lu H.C."/>
            <person name="Ye Q.L."/>
            <person name="Zhang D."/>
            <person name="Wang J.Y."/>
            <person name="Li Y.F."/>
            <person name="Zhong Z.M."/>
            <person name="Liu X."/>
            <person name="Yu X."/>
            <person name="Liu D.K."/>
            <person name="Tu X.D."/>
            <person name="Liu B."/>
            <person name="Hao Y."/>
            <person name="Liao X.Y."/>
            <person name="Jiang Y.T."/>
            <person name="Sun W.H."/>
            <person name="Chen J."/>
            <person name="Chen Y.Q."/>
            <person name="Ai Y."/>
            <person name="Zhai J.W."/>
            <person name="Wu S.S."/>
            <person name="Zhou Z."/>
            <person name="Hsiao Y.Y."/>
            <person name="Wu W.L."/>
            <person name="Chen Y.Y."/>
            <person name="Lin Y.F."/>
            <person name="Hsu J.L."/>
            <person name="Li C.Y."/>
            <person name="Wang Z.W."/>
            <person name="Zhao X."/>
            <person name="Zhong W.Y."/>
            <person name="Ma X.K."/>
            <person name="Ma L."/>
            <person name="Huang J."/>
            <person name="Chen G.Z."/>
            <person name="Huang M.Z."/>
            <person name="Huang L."/>
            <person name="Peng D.H."/>
            <person name="Luo Y.B."/>
            <person name="Zou S.Q."/>
            <person name="Chen S.P."/>
            <person name="Lan S."/>
            <person name="Tsai W.C."/>
            <person name="Van de Peer Y."/>
            <person name="Liu Z.J."/>
        </authorList>
    </citation>
    <scope>NUCLEOTIDE SEQUENCE [LARGE SCALE GENOMIC DNA]</scope>
    <source>
        <strain evidence="2">Lor288</strain>
    </source>
</reference>
<evidence type="ECO:0000313" key="2">
    <source>
        <dbReference type="EMBL" id="KAK8968120.1"/>
    </source>
</evidence>
<dbReference type="Proteomes" id="UP001412067">
    <property type="component" value="Unassembled WGS sequence"/>
</dbReference>
<comment type="caution">
    <text evidence="2">The sequence shown here is derived from an EMBL/GenBank/DDBJ whole genome shotgun (WGS) entry which is preliminary data.</text>
</comment>
<dbReference type="SUPFAM" id="SSF57716">
    <property type="entry name" value="Glucocorticoid receptor-like (DNA-binding domain)"/>
    <property type="match status" value="1"/>
</dbReference>
<dbReference type="PANTHER" id="PTHR24209:SF25">
    <property type="entry name" value="PROTEIN DA1-RELATED 1"/>
    <property type="match status" value="1"/>
</dbReference>
<feature type="domain" description="Protein DA1-like" evidence="1">
    <location>
        <begin position="120"/>
        <end position="246"/>
    </location>
</feature>
<dbReference type="EMBL" id="JBBWWR010000004">
    <property type="protein sequence ID" value="KAK8968120.1"/>
    <property type="molecule type" value="Genomic_DNA"/>
</dbReference>
<protein>
    <submittedName>
        <fullName evidence="2">Protein DA1</fullName>
    </submittedName>
</protein>
<name>A0ABR2MXC7_9ASPA</name>
<evidence type="ECO:0000259" key="1">
    <source>
        <dbReference type="Pfam" id="PF12315"/>
    </source>
</evidence>
<accession>A0ABR2MXC7</accession>
<dbReference type="PANTHER" id="PTHR24209">
    <property type="entry name" value="PROTEIN DA1-RELATED 2"/>
    <property type="match status" value="1"/>
</dbReference>
<organism evidence="2 3">
    <name type="scientific">Platanthera guangdongensis</name>
    <dbReference type="NCBI Taxonomy" id="2320717"/>
    <lineage>
        <taxon>Eukaryota</taxon>
        <taxon>Viridiplantae</taxon>
        <taxon>Streptophyta</taxon>
        <taxon>Embryophyta</taxon>
        <taxon>Tracheophyta</taxon>
        <taxon>Spermatophyta</taxon>
        <taxon>Magnoliopsida</taxon>
        <taxon>Liliopsida</taxon>
        <taxon>Asparagales</taxon>
        <taxon>Orchidaceae</taxon>
        <taxon>Orchidoideae</taxon>
        <taxon>Orchideae</taxon>
        <taxon>Orchidinae</taxon>
        <taxon>Platanthera</taxon>
    </lineage>
</organism>
<proteinExistence type="predicted"/>
<dbReference type="Gene3D" id="2.10.110.10">
    <property type="entry name" value="Cysteine Rich Protein"/>
    <property type="match status" value="1"/>
</dbReference>
<evidence type="ECO:0000313" key="3">
    <source>
        <dbReference type="Proteomes" id="UP001412067"/>
    </source>
</evidence>
<sequence length="252" mass="29307">MDVVWHRGCFRCYACDQPIVGHDFSIYEDHPYHMSCGRNLYHHKCDVCKAFVIQPQGVKYIRLENKVMSCLECFESSIMDIDECQPLYRDIQKFYKGLNMEFDQKIPLDLVESGVIRSKLIIFFLLCRITAGSHLAHEMMHAWLRLNGYNMLDPHVAEGICCVMSYMWLDFEMTSGSGSNEASSSSSSSSIPYRTSQRSMFERKLAEYCKYYLMNREHPIYGDGFREGYAAVLKYGLRNVLNHIKLKGRFPC</sequence>
<dbReference type="Pfam" id="PF12315">
    <property type="entry name" value="DA1-like"/>
    <property type="match status" value="1"/>
</dbReference>
<dbReference type="InterPro" id="IPR045218">
    <property type="entry name" value="DA1-like"/>
</dbReference>